<reference evidence="5" key="1">
    <citation type="submission" date="2018-03" db="EMBL/GenBank/DDBJ databases">
        <authorList>
            <person name="Nunes O.C."/>
            <person name="Lopes A.R."/>
            <person name="Froufe H."/>
            <person name="Munoz-Merida A."/>
            <person name="Barroso C."/>
            <person name="Egas C."/>
        </authorList>
    </citation>
    <scope>NUCLEOTIDE SEQUENCE</scope>
    <source>
        <strain evidence="5">ON4</strain>
    </source>
</reference>
<dbReference type="RefSeq" id="WP_084147654.1">
    <property type="nucleotide sequence ID" value="NZ_CP028426.1"/>
</dbReference>
<dbReference type="EMBL" id="PXVD01000028">
    <property type="protein sequence ID" value="MDJ1372477.1"/>
    <property type="molecule type" value="Genomic_DNA"/>
</dbReference>
<dbReference type="Gene3D" id="3.40.50.12780">
    <property type="entry name" value="N-terminal domain of ligase-like"/>
    <property type="match status" value="1"/>
</dbReference>
<keyword evidence="6" id="KW-1185">Reference proteome</keyword>
<evidence type="ECO:0000259" key="3">
    <source>
        <dbReference type="Pfam" id="PF00501"/>
    </source>
</evidence>
<proteinExistence type="inferred from homology"/>
<dbReference type="Gene3D" id="3.30.300.30">
    <property type="match status" value="1"/>
</dbReference>
<feature type="domain" description="AMP-dependent synthetase/ligase" evidence="3">
    <location>
        <begin position="29"/>
        <end position="420"/>
    </location>
</feature>
<dbReference type="PROSITE" id="PS00455">
    <property type="entry name" value="AMP_BINDING"/>
    <property type="match status" value="1"/>
</dbReference>
<dbReference type="InterPro" id="IPR020845">
    <property type="entry name" value="AMP-binding_CS"/>
</dbReference>
<comment type="similarity">
    <text evidence="1">Belongs to the ATP-dependent AMP-binding enzyme family.</text>
</comment>
<dbReference type="PANTHER" id="PTHR24096">
    <property type="entry name" value="LONG-CHAIN-FATTY-ACID--COA LIGASE"/>
    <property type="match status" value="1"/>
</dbReference>
<dbReference type="InterPro" id="IPR042099">
    <property type="entry name" value="ANL_N_sf"/>
</dbReference>
<gene>
    <name evidence="5" type="ORF">C7K25_14085</name>
</gene>
<evidence type="ECO:0000259" key="4">
    <source>
        <dbReference type="Pfam" id="PF13193"/>
    </source>
</evidence>
<keyword evidence="2" id="KW-0436">Ligase</keyword>
<evidence type="ECO:0000256" key="1">
    <source>
        <dbReference type="ARBA" id="ARBA00006432"/>
    </source>
</evidence>
<name>A0ABT7CCN1_9MICO</name>
<organism evidence="5 6">
    <name type="scientific">Gulosibacter molinativorax</name>
    <dbReference type="NCBI Taxonomy" id="256821"/>
    <lineage>
        <taxon>Bacteria</taxon>
        <taxon>Bacillati</taxon>
        <taxon>Actinomycetota</taxon>
        <taxon>Actinomycetes</taxon>
        <taxon>Micrococcales</taxon>
        <taxon>Microbacteriaceae</taxon>
        <taxon>Gulosibacter</taxon>
    </lineage>
</organism>
<evidence type="ECO:0000313" key="5">
    <source>
        <dbReference type="EMBL" id="MDJ1372477.1"/>
    </source>
</evidence>
<dbReference type="Pfam" id="PF13193">
    <property type="entry name" value="AMP-binding_C"/>
    <property type="match status" value="1"/>
</dbReference>
<dbReference type="PANTHER" id="PTHR24096:SF149">
    <property type="entry name" value="AMP-BINDING DOMAIN-CONTAINING PROTEIN-RELATED"/>
    <property type="match status" value="1"/>
</dbReference>
<dbReference type="InterPro" id="IPR025110">
    <property type="entry name" value="AMP-bd_C"/>
</dbReference>
<evidence type="ECO:0000313" key="6">
    <source>
        <dbReference type="Proteomes" id="UP001170379"/>
    </source>
</evidence>
<dbReference type="Pfam" id="PF00501">
    <property type="entry name" value="AMP-binding"/>
    <property type="match status" value="1"/>
</dbReference>
<dbReference type="SUPFAM" id="SSF56801">
    <property type="entry name" value="Acetyl-CoA synthetase-like"/>
    <property type="match status" value="1"/>
</dbReference>
<sequence>MSQEVANDESTVSPVTTGVTESSTPLAAFRHSVRRRPDATAMACFGREWSYAQLGRDVAAAASVLERAGMRRGDRMIVQQQNGPQFVIATLAAWSIGASIVPVSPMYTSAEVKAIAIDSGARAWLMTPRQWDAHGEAAVSGTNLRVLLTARTSEFSESVEPRIAEAEDGDGPVEGIRFAKEIAANLGSPPRIGGLAGEQDAPGPSEEAILAYTSGSTGRPRGVRVSHGNLISIGRAYVQASGVDSEAEVLLAMAPLVHITGLSLHIGAWLATGCQLVLADRFEPATFLKAIEEHHVTWTTGAATAYLAMMKAGAENVDLSSWRYAGCGGAPIPPQLAREVAASLGVELGPGYGLTESTAAVTTTPVGEVTRVDEETGIVSVGKPLPGVSVRIVDEHGATLKPHQEGLIQVAGPGRTLGYWQDEVATRAAYLPDGWLQTNDMGFRDDRGWLYIAGRQSQVIIASGYKVWPRQVEDVLYAHPLVREAAVVGAADEYRGETVVAYVSLKAPVSEEELREYCQEALAAYKVPRAVRFLPELPKNPNGKIDSLRLKEMANAGD</sequence>
<accession>A0ABT7CCN1</accession>
<protein>
    <submittedName>
        <fullName evidence="5">Acyl-CoA synthetase</fullName>
    </submittedName>
</protein>
<dbReference type="InterPro" id="IPR000873">
    <property type="entry name" value="AMP-dep_synth/lig_dom"/>
</dbReference>
<evidence type="ECO:0000256" key="2">
    <source>
        <dbReference type="ARBA" id="ARBA00022598"/>
    </source>
</evidence>
<dbReference type="InterPro" id="IPR045851">
    <property type="entry name" value="AMP-bd_C_sf"/>
</dbReference>
<dbReference type="Proteomes" id="UP001170379">
    <property type="component" value="Unassembled WGS sequence"/>
</dbReference>
<feature type="domain" description="AMP-binding enzyme C-terminal" evidence="4">
    <location>
        <begin position="471"/>
        <end position="544"/>
    </location>
</feature>
<reference evidence="5" key="2">
    <citation type="journal article" date="2022" name="Sci. Rep.">
        <title>In silico prediction of the enzymes involved in the degradation of the herbicide molinate by Gulosibacter molinativorax ON4T.</title>
        <authorList>
            <person name="Lopes A.R."/>
            <person name="Bunin E."/>
            <person name="Viana A.T."/>
            <person name="Froufe H."/>
            <person name="Munoz-Merida A."/>
            <person name="Pinho D."/>
            <person name="Figueiredo J."/>
            <person name="Barroso C."/>
            <person name="Vaz-Moreira I."/>
            <person name="Bellanger X."/>
            <person name="Egas C."/>
            <person name="Nunes O.C."/>
        </authorList>
    </citation>
    <scope>NUCLEOTIDE SEQUENCE</scope>
    <source>
        <strain evidence="5">ON4</strain>
    </source>
</reference>
<comment type="caution">
    <text evidence="5">The sequence shown here is derived from an EMBL/GenBank/DDBJ whole genome shotgun (WGS) entry which is preliminary data.</text>
</comment>